<organism evidence="5 6">
    <name type="scientific">Bradyrhizobium guangzhouense</name>
    <dbReference type="NCBI Taxonomy" id="1325095"/>
    <lineage>
        <taxon>Bacteria</taxon>
        <taxon>Pseudomonadati</taxon>
        <taxon>Pseudomonadota</taxon>
        <taxon>Alphaproteobacteria</taxon>
        <taxon>Hyphomicrobiales</taxon>
        <taxon>Nitrobacteraceae</taxon>
        <taxon>Bradyrhizobium</taxon>
    </lineage>
</organism>
<feature type="domain" description="Glycosyl transferase family 1" evidence="4">
    <location>
        <begin position="161"/>
        <end position="322"/>
    </location>
</feature>
<evidence type="ECO:0000256" key="1">
    <source>
        <dbReference type="ARBA" id="ARBA00009481"/>
    </source>
</evidence>
<protein>
    <submittedName>
        <fullName evidence="5">Glycosyltransferase family 1 protein</fullName>
    </submittedName>
</protein>
<dbReference type="SUPFAM" id="SSF53756">
    <property type="entry name" value="UDP-Glycosyltransferase/glycogen phosphorylase"/>
    <property type="match status" value="1"/>
</dbReference>
<dbReference type="CDD" id="cd03801">
    <property type="entry name" value="GT4_PimA-like"/>
    <property type="match status" value="1"/>
</dbReference>
<comment type="similarity">
    <text evidence="1">Belongs to the glycosyltransferase group 1 family. Glycosyltransferase 4 subfamily.</text>
</comment>
<dbReference type="PANTHER" id="PTHR12526">
    <property type="entry name" value="GLYCOSYLTRANSFERASE"/>
    <property type="match status" value="1"/>
</dbReference>
<accession>A0AAE5WZG5</accession>
<dbReference type="GO" id="GO:0016757">
    <property type="term" value="F:glycosyltransferase activity"/>
    <property type="evidence" value="ECO:0007669"/>
    <property type="project" value="UniProtKB-KW"/>
</dbReference>
<evidence type="ECO:0000313" key="5">
    <source>
        <dbReference type="EMBL" id="QAU45979.1"/>
    </source>
</evidence>
<proteinExistence type="inferred from homology"/>
<dbReference type="KEGG" id="bgz:XH91_11830"/>
<dbReference type="InterPro" id="IPR001296">
    <property type="entry name" value="Glyco_trans_1"/>
</dbReference>
<dbReference type="RefSeq" id="WP_128950759.1">
    <property type="nucleotide sequence ID" value="NZ_CP030053.1"/>
</dbReference>
<name>A0AAE5WZG5_9BRAD</name>
<evidence type="ECO:0000313" key="6">
    <source>
        <dbReference type="Proteomes" id="UP000288972"/>
    </source>
</evidence>
<dbReference type="Proteomes" id="UP000288972">
    <property type="component" value="Chromosome"/>
</dbReference>
<dbReference type="Pfam" id="PF00534">
    <property type="entry name" value="Glycos_transf_1"/>
    <property type="match status" value="1"/>
</dbReference>
<dbReference type="PANTHER" id="PTHR12526:SF640">
    <property type="entry name" value="COLANIC ACID BIOSYNTHESIS GLYCOSYLTRANSFERASE WCAL-RELATED"/>
    <property type="match status" value="1"/>
</dbReference>
<dbReference type="Gene3D" id="3.40.50.2000">
    <property type="entry name" value="Glycogen Phosphorylase B"/>
    <property type="match status" value="2"/>
</dbReference>
<sequence>MANSPDDLDVIVPNLHRRYSGVTATNRMVAPRLAKLYRAGWFGSDAPEGIARLAVGDVLKLWRRKRPVVWHARRNNEMIAGVLLRALGWPLKLVFTSAGQRHHTWITRWLIRRMDAIIATSDISASFLKVQSTVIPHGVDTDVYVPPVDRAAAFSESGLPGRYAIGCFGRVRAQKGTDVFVDAMCLLLPRYPDFTAVIVGQVTAEQTSFANDLTKRIEAAGLQSRIVITGELPIEQVQRWYQRLTIYAFTSRNEGFGLTLIEAMASGSALVAARAGAATLVVEDGVSGVLIPTGDADALAVALEPLMRDVSLATAMGERGRARVLERFSLDAEAARIGEVYRPLL</sequence>
<keyword evidence="3" id="KW-0808">Transferase</keyword>
<dbReference type="AlphaFoldDB" id="A0AAE5WZG5"/>
<keyword evidence="2" id="KW-0328">Glycosyltransferase</keyword>
<evidence type="ECO:0000259" key="4">
    <source>
        <dbReference type="Pfam" id="PF00534"/>
    </source>
</evidence>
<dbReference type="EMBL" id="CP030053">
    <property type="protein sequence ID" value="QAU45979.1"/>
    <property type="molecule type" value="Genomic_DNA"/>
</dbReference>
<gene>
    <name evidence="5" type="ORF">XH91_11830</name>
</gene>
<evidence type="ECO:0000256" key="3">
    <source>
        <dbReference type="ARBA" id="ARBA00022679"/>
    </source>
</evidence>
<evidence type="ECO:0000256" key="2">
    <source>
        <dbReference type="ARBA" id="ARBA00022676"/>
    </source>
</evidence>
<reference evidence="5 6" key="1">
    <citation type="submission" date="2018-06" db="EMBL/GenBank/DDBJ databases">
        <title>Comparative genomics of rhizobia nodulating Arachis hypogaea in China.</title>
        <authorList>
            <person name="Li Y."/>
        </authorList>
    </citation>
    <scope>NUCLEOTIDE SEQUENCE [LARGE SCALE GENOMIC DNA]</scope>
    <source>
        <strain evidence="5 6">CCBAU 51670</strain>
    </source>
</reference>